<accession>A0ABT7SHA8</accession>
<dbReference type="RefSeq" id="WP_289455357.1">
    <property type="nucleotide sequence ID" value="NZ_JAUCGQ010000001.1"/>
</dbReference>
<reference evidence="2 3" key="1">
    <citation type="submission" date="2023-06" db="EMBL/GenBank/DDBJ databases">
        <title>Cellulomonas sp. MW4 Whole genome sequence.</title>
        <authorList>
            <person name="Park S."/>
        </authorList>
    </citation>
    <scope>NUCLEOTIDE SEQUENCE [LARGE SCALE GENOMIC DNA]</scope>
    <source>
        <strain evidence="2 3">MW4</strain>
    </source>
</reference>
<proteinExistence type="predicted"/>
<feature type="compositionally biased region" description="Basic and acidic residues" evidence="1">
    <location>
        <begin position="76"/>
        <end position="93"/>
    </location>
</feature>
<dbReference type="EMBL" id="JAUCGQ010000001">
    <property type="protein sequence ID" value="MDM7855526.1"/>
    <property type="molecule type" value="Genomic_DNA"/>
</dbReference>
<name>A0ABT7SHA8_9CELL</name>
<evidence type="ECO:0000256" key="1">
    <source>
        <dbReference type="SAM" id="MobiDB-lite"/>
    </source>
</evidence>
<keyword evidence="3" id="KW-1185">Reference proteome</keyword>
<organism evidence="2 3">
    <name type="scientific">Cellulomonas alba</name>
    <dbReference type="NCBI Taxonomy" id="3053467"/>
    <lineage>
        <taxon>Bacteria</taxon>
        <taxon>Bacillati</taxon>
        <taxon>Actinomycetota</taxon>
        <taxon>Actinomycetes</taxon>
        <taxon>Micrococcales</taxon>
        <taxon>Cellulomonadaceae</taxon>
        <taxon>Cellulomonas</taxon>
    </lineage>
</organism>
<feature type="region of interest" description="Disordered" evidence="1">
    <location>
        <begin position="1"/>
        <end position="93"/>
    </location>
</feature>
<dbReference type="Proteomes" id="UP001529338">
    <property type="component" value="Unassembled WGS sequence"/>
</dbReference>
<comment type="caution">
    <text evidence="2">The sequence shown here is derived from an EMBL/GenBank/DDBJ whole genome shotgun (WGS) entry which is preliminary data.</text>
</comment>
<protein>
    <submittedName>
        <fullName evidence="2">Uncharacterized protein</fullName>
    </submittedName>
</protein>
<evidence type="ECO:0000313" key="3">
    <source>
        <dbReference type="Proteomes" id="UP001529338"/>
    </source>
</evidence>
<evidence type="ECO:0000313" key="2">
    <source>
        <dbReference type="EMBL" id="MDM7855526.1"/>
    </source>
</evidence>
<sequence>MTTESGGRRRGPRRAVRAPGPVGGDSRALLSRLPALPRGQASTADAQDAAPSPSTEPEPPVAFRSKDDSDVGWGSRSDDSNDDRLERDKPPHW</sequence>
<feature type="compositionally biased region" description="Low complexity" evidence="1">
    <location>
        <begin position="17"/>
        <end position="38"/>
    </location>
</feature>
<gene>
    <name evidence="2" type="ORF">QRT04_11355</name>
</gene>